<dbReference type="VEuPathDB" id="TriTrypDB:TEOVI_000026700"/>
<gene>
    <name evidence="3" type="ORF">TEOVI_000026700</name>
</gene>
<organism evidence="3 4">
    <name type="scientific">Trypanosoma equiperdum</name>
    <dbReference type="NCBI Taxonomy" id="5694"/>
    <lineage>
        <taxon>Eukaryota</taxon>
        <taxon>Discoba</taxon>
        <taxon>Euglenozoa</taxon>
        <taxon>Kinetoplastea</taxon>
        <taxon>Metakinetoplastina</taxon>
        <taxon>Trypanosomatida</taxon>
        <taxon>Trypanosomatidae</taxon>
        <taxon>Trypanosoma</taxon>
    </lineage>
</organism>
<name>A0A1G4I300_TRYEQ</name>
<dbReference type="RefSeq" id="XP_067077547.1">
    <property type="nucleotide sequence ID" value="XM_067221446.1"/>
</dbReference>
<feature type="compositionally biased region" description="Polar residues" evidence="1">
    <location>
        <begin position="61"/>
        <end position="73"/>
    </location>
</feature>
<dbReference type="AlphaFoldDB" id="A0A1G4I300"/>
<keyword evidence="4" id="KW-1185">Reference proteome</keyword>
<feature type="compositionally biased region" description="Basic and acidic residues" evidence="1">
    <location>
        <begin position="26"/>
        <end position="37"/>
    </location>
</feature>
<feature type="region of interest" description="Disordered" evidence="1">
    <location>
        <begin position="26"/>
        <end position="73"/>
    </location>
</feature>
<feature type="compositionally biased region" description="Basic and acidic residues" evidence="1">
    <location>
        <begin position="46"/>
        <end position="58"/>
    </location>
</feature>
<dbReference type="EMBL" id="CZPT02000499">
    <property type="protein sequence ID" value="SCU66057.1"/>
    <property type="molecule type" value="Genomic_DNA"/>
</dbReference>
<evidence type="ECO:0000313" key="4">
    <source>
        <dbReference type="Proteomes" id="UP000195570"/>
    </source>
</evidence>
<sequence>MTTSNGFESPRESVAAAAACSSQLREAAERARKDPSKDIGLTTEELQERKRCAAEPHRFVSKSTSRPFEVKSSSRAQQIMTKGVVERQVTARQKEVLRKVSSLRKLQVGLFFVGVGFAYWVGVEFLLPHYAAVQERNRILRLRYEMAQRKREEHLRVQGSSQ</sequence>
<reference evidence="3" key="1">
    <citation type="submission" date="2016-09" db="EMBL/GenBank/DDBJ databases">
        <authorList>
            <person name="Hebert L."/>
            <person name="Moumen B."/>
        </authorList>
    </citation>
    <scope>NUCLEOTIDE SEQUENCE [LARGE SCALE GENOMIC DNA]</scope>
    <source>
        <strain evidence="3">OVI</strain>
    </source>
</reference>
<evidence type="ECO:0000256" key="1">
    <source>
        <dbReference type="SAM" id="MobiDB-lite"/>
    </source>
</evidence>
<protein>
    <recommendedName>
        <fullName evidence="5">Transmembrane protein</fullName>
    </recommendedName>
</protein>
<dbReference type="GeneID" id="92374207"/>
<feature type="transmembrane region" description="Helical" evidence="2">
    <location>
        <begin position="108"/>
        <end position="131"/>
    </location>
</feature>
<accession>A0A1G4I300</accession>
<evidence type="ECO:0000313" key="3">
    <source>
        <dbReference type="EMBL" id="SCU66057.1"/>
    </source>
</evidence>
<keyword evidence="2" id="KW-0472">Membrane</keyword>
<keyword evidence="2" id="KW-1133">Transmembrane helix</keyword>
<evidence type="ECO:0000256" key="2">
    <source>
        <dbReference type="SAM" id="Phobius"/>
    </source>
</evidence>
<dbReference type="Proteomes" id="UP000195570">
    <property type="component" value="Unassembled WGS sequence"/>
</dbReference>
<proteinExistence type="predicted"/>
<evidence type="ECO:0008006" key="5">
    <source>
        <dbReference type="Google" id="ProtNLM"/>
    </source>
</evidence>
<keyword evidence="2" id="KW-0812">Transmembrane</keyword>
<comment type="caution">
    <text evidence="3">The sequence shown here is derived from an EMBL/GenBank/DDBJ whole genome shotgun (WGS) entry which is preliminary data.</text>
</comment>